<dbReference type="UniPathway" id="UPA00070">
    <property type="reaction ID" value="UER00120"/>
</dbReference>
<dbReference type="EMBL" id="LHXR01000159">
    <property type="protein sequence ID" value="KXA94945.1"/>
    <property type="molecule type" value="Genomic_DNA"/>
</dbReference>
<sequence>MAESTENNNSRLILALDVAGEVTEKEKLVQKCLNILSETSDYIAAVKIGYSLVLNAGLGIISKVKEVNDIPIIADFKIADVPHISQQIAELAYRAKADAVISHGFTGRDSLEKIIEAAERENDSGVFVVSNMSHPGGEMFIQPVSDRILNLAREAGATGVIGPATRPQEVEELRSKAGKKMLILTPGIGAQGGKAGDAIRHGADYEIVGRAIYRSESPGESAEMIRNQINETLQEADVERSFGRRL</sequence>
<dbReference type="EC" id="4.1.1.23" evidence="5"/>
<dbReference type="InterPro" id="IPR001754">
    <property type="entry name" value="OMPdeCOase_dom"/>
</dbReference>
<dbReference type="HAMAP" id="MF_01200_A">
    <property type="entry name" value="OMPdecase_type1_A"/>
    <property type="match status" value="1"/>
</dbReference>
<proteinExistence type="inferred from homology"/>
<evidence type="ECO:0000256" key="3">
    <source>
        <dbReference type="ARBA" id="ARBA00022975"/>
    </source>
</evidence>
<feature type="domain" description="Orotidine 5'-phosphate decarboxylase" evidence="8">
    <location>
        <begin position="11"/>
        <end position="225"/>
    </location>
</feature>
<dbReference type="NCBIfam" id="NF010386">
    <property type="entry name" value="PRK13813.1"/>
    <property type="match status" value="1"/>
</dbReference>
<dbReference type="Pfam" id="PF00215">
    <property type="entry name" value="OMPdecase"/>
    <property type="match status" value="1"/>
</dbReference>
<feature type="active site" description="For OMPdecase activity" evidence="6">
    <location>
        <position position="77"/>
    </location>
</feature>
<evidence type="ECO:0000313" key="9">
    <source>
        <dbReference type="EMBL" id="KXA94945.1"/>
    </source>
</evidence>
<evidence type="ECO:0000256" key="2">
    <source>
        <dbReference type="ARBA" id="ARBA00022793"/>
    </source>
</evidence>
<comment type="similarity">
    <text evidence="5">Belongs to the OMP decarboxylase family. Type 1 subfamily.</text>
</comment>
<keyword evidence="10" id="KW-1185">Reference proteome</keyword>
<comment type="pathway">
    <text evidence="1 5">Pyrimidine metabolism; UMP biosynthesis via de novo pathway; UMP from orotate: step 2/2.</text>
</comment>
<dbReference type="GO" id="GO:0004590">
    <property type="term" value="F:orotidine-5'-phosphate decarboxylase activity"/>
    <property type="evidence" value="ECO:0007669"/>
    <property type="project" value="UniProtKB-UniRule"/>
</dbReference>
<dbReference type="InterPro" id="IPR014732">
    <property type="entry name" value="OMPdecase"/>
</dbReference>
<dbReference type="PATRIC" id="fig|1698267.3.peg.612"/>
<evidence type="ECO:0000256" key="1">
    <source>
        <dbReference type="ARBA" id="ARBA00004861"/>
    </source>
</evidence>
<dbReference type="InterPro" id="IPR047595">
    <property type="entry name" value="OMPdecase_arc"/>
</dbReference>
<keyword evidence="4 5" id="KW-0456">Lyase</keyword>
<keyword evidence="2 5" id="KW-0210">Decarboxylase</keyword>
<dbReference type="Gene3D" id="3.20.20.70">
    <property type="entry name" value="Aldolase class I"/>
    <property type="match status" value="1"/>
</dbReference>
<feature type="binding site" evidence="5 7">
    <location>
        <position position="133"/>
    </location>
    <ligand>
        <name>substrate</name>
    </ligand>
</feature>
<dbReference type="CDD" id="cd04725">
    <property type="entry name" value="OMP_decarboxylase_like"/>
    <property type="match status" value="1"/>
</dbReference>
<comment type="caution">
    <text evidence="9">The sequence shown here is derived from an EMBL/GenBank/DDBJ whole genome shotgun (WGS) entry which is preliminary data.</text>
</comment>
<organism evidence="9 10">
    <name type="scientific">candidate division MSBL1 archaeon SCGC-AAA259I09</name>
    <dbReference type="NCBI Taxonomy" id="1698267"/>
    <lineage>
        <taxon>Archaea</taxon>
        <taxon>Methanobacteriati</taxon>
        <taxon>Methanobacteriota</taxon>
        <taxon>candidate division MSBL1</taxon>
    </lineage>
</organism>
<feature type="active site" description="Proton donor" evidence="5">
    <location>
        <position position="77"/>
    </location>
</feature>
<dbReference type="Proteomes" id="UP000070463">
    <property type="component" value="Unassembled WGS sequence"/>
</dbReference>
<evidence type="ECO:0000313" key="10">
    <source>
        <dbReference type="Proteomes" id="UP000070463"/>
    </source>
</evidence>
<feature type="active site" description="For OMPdecase activity" evidence="6">
    <location>
        <position position="75"/>
    </location>
</feature>
<evidence type="ECO:0000256" key="7">
    <source>
        <dbReference type="PIRSR" id="PIRSR614732-2"/>
    </source>
</evidence>
<feature type="binding site" evidence="5">
    <location>
        <begin position="75"/>
        <end position="84"/>
    </location>
    <ligand>
        <name>substrate</name>
    </ligand>
</feature>
<accession>A0A133UL48</accession>
<dbReference type="SMART" id="SM00934">
    <property type="entry name" value="OMPdecase"/>
    <property type="match status" value="1"/>
</dbReference>
<dbReference type="PANTHER" id="PTHR32119">
    <property type="entry name" value="OROTIDINE 5'-PHOSPHATE DECARBOXYLASE"/>
    <property type="match status" value="1"/>
</dbReference>
<feature type="binding site" evidence="5 7">
    <location>
        <position position="210"/>
    </location>
    <ligand>
        <name>substrate</name>
    </ligand>
</feature>
<feature type="binding site" evidence="5">
    <location>
        <position position="17"/>
    </location>
    <ligand>
        <name>substrate</name>
    </ligand>
</feature>
<dbReference type="GO" id="GO:0005829">
    <property type="term" value="C:cytosol"/>
    <property type="evidence" value="ECO:0007669"/>
    <property type="project" value="TreeGrafter"/>
</dbReference>
<dbReference type="InterPro" id="IPR013785">
    <property type="entry name" value="Aldolase_TIM"/>
</dbReference>
<evidence type="ECO:0000256" key="4">
    <source>
        <dbReference type="ARBA" id="ARBA00023239"/>
    </source>
</evidence>
<dbReference type="SUPFAM" id="SSF51366">
    <property type="entry name" value="Ribulose-phoshate binding barrel"/>
    <property type="match status" value="1"/>
</dbReference>
<dbReference type="GO" id="GO:0044205">
    <property type="term" value="P:'de novo' UMP biosynthetic process"/>
    <property type="evidence" value="ECO:0007669"/>
    <property type="project" value="UniProtKB-UniRule"/>
</dbReference>
<dbReference type="GO" id="GO:0006207">
    <property type="term" value="P:'de novo' pyrimidine nucleobase biosynthetic process"/>
    <property type="evidence" value="ECO:0007669"/>
    <property type="project" value="InterPro"/>
</dbReference>
<gene>
    <name evidence="5" type="primary">pyrF</name>
    <name evidence="9" type="ORF">AKJ37_07165</name>
</gene>
<evidence type="ECO:0000256" key="5">
    <source>
        <dbReference type="HAMAP-Rule" id="MF_01200"/>
    </source>
</evidence>
<keyword evidence="3 5" id="KW-0665">Pyrimidine biosynthesis</keyword>
<protein>
    <recommendedName>
        <fullName evidence="5">Orotidine 5'-phosphate decarboxylase</fullName>
        <ecNumber evidence="5">4.1.1.23</ecNumber>
    </recommendedName>
    <alternativeName>
        <fullName evidence="5">OMP decarboxylase</fullName>
        <shortName evidence="5">OMPDCase</shortName>
        <shortName evidence="5">OMPdecase</shortName>
    </alternativeName>
</protein>
<comment type="function">
    <text evidence="5">Catalyzes the decarboxylation of orotidine 5'-monophosphate (OMP) to uridine 5'-monophosphate (UMP).</text>
</comment>
<evidence type="ECO:0000256" key="6">
    <source>
        <dbReference type="PIRSR" id="PIRSR614732-1"/>
    </source>
</evidence>
<feature type="binding site" evidence="5 7">
    <location>
        <position position="209"/>
    </location>
    <ligand>
        <name>substrate</name>
    </ligand>
</feature>
<feature type="binding site" evidence="5 7">
    <location>
        <position position="47"/>
    </location>
    <ligand>
        <name>substrate</name>
    </ligand>
</feature>
<comment type="subunit">
    <text evidence="5">Homodimer.</text>
</comment>
<reference evidence="9 10" key="1">
    <citation type="journal article" date="2016" name="Sci. Rep.">
        <title>Metabolic traits of an uncultured archaeal lineage -MSBL1- from brine pools of the Red Sea.</title>
        <authorList>
            <person name="Mwirichia R."/>
            <person name="Alam I."/>
            <person name="Rashid M."/>
            <person name="Vinu M."/>
            <person name="Ba-Alawi W."/>
            <person name="Anthony Kamau A."/>
            <person name="Kamanda Ngugi D."/>
            <person name="Goker M."/>
            <person name="Klenk H.P."/>
            <person name="Bajic V."/>
            <person name="Stingl U."/>
        </authorList>
    </citation>
    <scope>NUCLEOTIDE SEQUENCE [LARGE SCALE GENOMIC DNA]</scope>
    <source>
        <strain evidence="9">SCGC-AAA259I09</strain>
    </source>
</reference>
<feature type="active site" description="For OMPdecase activity" evidence="6">
    <location>
        <position position="80"/>
    </location>
</feature>
<comment type="catalytic activity">
    <reaction evidence="5">
        <text>orotidine 5'-phosphate + H(+) = UMP + CO2</text>
        <dbReference type="Rhea" id="RHEA:11596"/>
        <dbReference type="ChEBI" id="CHEBI:15378"/>
        <dbReference type="ChEBI" id="CHEBI:16526"/>
        <dbReference type="ChEBI" id="CHEBI:57538"/>
        <dbReference type="ChEBI" id="CHEBI:57865"/>
        <dbReference type="EC" id="4.1.1.23"/>
    </reaction>
</comment>
<name>A0A133UL48_9EURY</name>
<dbReference type="InterPro" id="IPR011060">
    <property type="entry name" value="RibuloseP-bd_barrel"/>
</dbReference>
<evidence type="ECO:0000259" key="8">
    <source>
        <dbReference type="SMART" id="SM00934"/>
    </source>
</evidence>
<dbReference type="NCBIfam" id="TIGR01740">
    <property type="entry name" value="pyrF"/>
    <property type="match status" value="1"/>
</dbReference>
<feature type="binding site" evidence="5">
    <location>
        <begin position="186"/>
        <end position="196"/>
    </location>
    <ligand>
        <name>substrate</name>
    </ligand>
</feature>
<dbReference type="PANTHER" id="PTHR32119:SF2">
    <property type="entry name" value="OROTIDINE 5'-PHOSPHATE DECARBOXYLASE"/>
    <property type="match status" value="1"/>
</dbReference>
<dbReference type="AlphaFoldDB" id="A0A133UL48"/>